<sequence length="355" mass="38424">MARLKQNPAAGSLESELAGLLTTRDNLQARQTALTTELEQAVARRRELLIQGSDAAAIAEAERACREVEGTAAGIADALAEVERRISGTEAKIEEARIAGEREAAAATLERDSKAIDAAAERVRQAVADLAKAHAALGGAISVTAAPHFSKYDFAGRRDGESPERVAAYLTGHMLSTALPDLAVSEAGRQEQFGWVDAKPIEATAGDAPAKALLTEPMRELAGQIRAGETSPDLPRFHRPEPNFEPQIEEVQIYAREPFQYVGATGSRQMVSSPVAHVPEMVAERAIEMGLASRAETLAWRKNWPGHHHGSASATTQRIGWDECVSIDFDLGAWRRAEAQRRREAWLAEQDRQAA</sequence>
<accession>A0A833J0I5</accession>
<proteinExistence type="predicted"/>
<feature type="coiled-coil region" evidence="1">
    <location>
        <begin position="10"/>
        <end position="44"/>
    </location>
</feature>
<comment type="caution">
    <text evidence="2">The sequence shown here is derived from an EMBL/GenBank/DDBJ whole genome shotgun (WGS) entry which is preliminary data.</text>
</comment>
<evidence type="ECO:0000256" key="1">
    <source>
        <dbReference type="SAM" id="Coils"/>
    </source>
</evidence>
<organism evidence="2 3">
    <name type="scientific">Methylorubrum populi</name>
    <dbReference type="NCBI Taxonomy" id="223967"/>
    <lineage>
        <taxon>Bacteria</taxon>
        <taxon>Pseudomonadati</taxon>
        <taxon>Pseudomonadota</taxon>
        <taxon>Alphaproteobacteria</taxon>
        <taxon>Hyphomicrobiales</taxon>
        <taxon>Methylobacteriaceae</taxon>
        <taxon>Methylorubrum</taxon>
    </lineage>
</organism>
<dbReference type="RefSeq" id="WP_152278762.1">
    <property type="nucleotide sequence ID" value="NZ_WEKV01000020.1"/>
</dbReference>
<protein>
    <submittedName>
        <fullName evidence="2">Uncharacterized protein</fullName>
    </submittedName>
</protein>
<gene>
    <name evidence="2" type="ORF">F8B43_5045</name>
</gene>
<evidence type="ECO:0000313" key="2">
    <source>
        <dbReference type="EMBL" id="KAB7782290.1"/>
    </source>
</evidence>
<dbReference type="Proteomes" id="UP000469949">
    <property type="component" value="Unassembled WGS sequence"/>
</dbReference>
<name>A0A833J0I5_9HYPH</name>
<dbReference type="EMBL" id="WEKV01000020">
    <property type="protein sequence ID" value="KAB7782290.1"/>
    <property type="molecule type" value="Genomic_DNA"/>
</dbReference>
<keyword evidence="1" id="KW-0175">Coiled coil</keyword>
<dbReference type="AlphaFoldDB" id="A0A833J0I5"/>
<evidence type="ECO:0000313" key="3">
    <source>
        <dbReference type="Proteomes" id="UP000469949"/>
    </source>
</evidence>
<reference evidence="2 3" key="1">
    <citation type="submission" date="2019-10" db="EMBL/GenBank/DDBJ databases">
        <title>Draft Genome Sequence of the Caffeine Degrading Methylotroph Methylorubrum populi PINKEL.</title>
        <authorList>
            <person name="Dawson S.C."/>
            <person name="Zhang X."/>
            <person name="Wright M.E."/>
            <person name="Sharma G."/>
            <person name="Langner J.T."/>
            <person name="Ditty J.L."/>
            <person name="Subuyuj G.A."/>
        </authorList>
    </citation>
    <scope>NUCLEOTIDE SEQUENCE [LARGE SCALE GENOMIC DNA]</scope>
    <source>
        <strain evidence="2 3">Pinkel</strain>
    </source>
</reference>